<dbReference type="SUPFAM" id="SSF55729">
    <property type="entry name" value="Acyl-CoA N-acyltransferases (Nat)"/>
    <property type="match status" value="1"/>
</dbReference>
<dbReference type="GO" id="GO:0016747">
    <property type="term" value="F:acyltransferase activity, transferring groups other than amino-acyl groups"/>
    <property type="evidence" value="ECO:0007669"/>
    <property type="project" value="InterPro"/>
</dbReference>
<dbReference type="PANTHER" id="PTHR43877">
    <property type="entry name" value="AMINOALKYLPHOSPHONATE N-ACETYLTRANSFERASE-RELATED-RELATED"/>
    <property type="match status" value="1"/>
</dbReference>
<dbReference type="Proteomes" id="UP000282741">
    <property type="component" value="Chromosome"/>
</dbReference>
<name>A0AAN1VHT8_9BORD</name>
<keyword evidence="1" id="KW-0808">Transferase</keyword>
<dbReference type="PANTHER" id="PTHR43877:SF2">
    <property type="entry name" value="AMINOALKYLPHOSPHONATE N-ACETYLTRANSFERASE-RELATED"/>
    <property type="match status" value="1"/>
</dbReference>
<dbReference type="Pfam" id="PF00583">
    <property type="entry name" value="Acetyltransf_1"/>
    <property type="match status" value="1"/>
</dbReference>
<dbReference type="CDD" id="cd04301">
    <property type="entry name" value="NAT_SF"/>
    <property type="match status" value="1"/>
</dbReference>
<evidence type="ECO:0000256" key="1">
    <source>
        <dbReference type="ARBA" id="ARBA00022679"/>
    </source>
</evidence>
<reference evidence="5" key="1">
    <citation type="submission" date="2017-10" db="EMBL/GenBank/DDBJ databases">
        <title>Whole genome sequencing of various Bordetella species.</title>
        <authorList>
            <person name="Weigand M.R."/>
            <person name="Loparev V."/>
            <person name="Peng Y."/>
            <person name="Bowden K.E."/>
            <person name="Tondella M.L."/>
            <person name="Williams M.M."/>
        </authorList>
    </citation>
    <scope>NUCLEOTIDE SEQUENCE [LARGE SCALE GENOMIC DNA]</scope>
    <source>
        <strain evidence="5">H720</strain>
    </source>
</reference>
<dbReference type="AlphaFoldDB" id="A0AAN1VHT8"/>
<keyword evidence="2" id="KW-0012">Acyltransferase</keyword>
<gene>
    <name evidence="4" type="ORF">CS347_22640</name>
</gene>
<dbReference type="InterPro" id="IPR050832">
    <property type="entry name" value="Bact_Acetyltransf"/>
</dbReference>
<evidence type="ECO:0000313" key="4">
    <source>
        <dbReference type="EMBL" id="AZW19349.1"/>
    </source>
</evidence>
<dbReference type="PROSITE" id="PS51186">
    <property type="entry name" value="GNAT"/>
    <property type="match status" value="1"/>
</dbReference>
<dbReference type="InterPro" id="IPR016181">
    <property type="entry name" value="Acyl_CoA_acyltransferase"/>
</dbReference>
<proteinExistence type="predicted"/>
<protein>
    <submittedName>
        <fullName evidence="4">N-acetyltransferase</fullName>
    </submittedName>
</protein>
<organism evidence="4 5">
    <name type="scientific">Bordetella hinzii</name>
    <dbReference type="NCBI Taxonomy" id="103855"/>
    <lineage>
        <taxon>Bacteria</taxon>
        <taxon>Pseudomonadati</taxon>
        <taxon>Pseudomonadota</taxon>
        <taxon>Betaproteobacteria</taxon>
        <taxon>Burkholderiales</taxon>
        <taxon>Alcaligenaceae</taxon>
        <taxon>Bordetella</taxon>
    </lineage>
</organism>
<accession>A0AAN1VHT8</accession>
<dbReference type="InterPro" id="IPR000182">
    <property type="entry name" value="GNAT_dom"/>
</dbReference>
<evidence type="ECO:0000313" key="5">
    <source>
        <dbReference type="Proteomes" id="UP000282741"/>
    </source>
</evidence>
<dbReference type="Gene3D" id="3.40.630.30">
    <property type="match status" value="1"/>
</dbReference>
<sequence length="149" mass="16049">MKISPENARTPDVSALIEALDAYQIPLSPPESHHGVDLDTLCGPDVVFLVARDQAGQALGCGGVLLAQGYAELKRMYVRPAARGQGVAQALLARLQAAAADAGIHRIHLETGARQTEALAFYRRQGYAECPPFGDYRPDPHSVFMVKLL</sequence>
<dbReference type="RefSeq" id="WP_048939964.1">
    <property type="nucleotide sequence ID" value="NZ_CP012077.1"/>
</dbReference>
<evidence type="ECO:0000259" key="3">
    <source>
        <dbReference type="PROSITE" id="PS51186"/>
    </source>
</evidence>
<dbReference type="EMBL" id="CP024172">
    <property type="protein sequence ID" value="AZW19349.1"/>
    <property type="molecule type" value="Genomic_DNA"/>
</dbReference>
<feature type="domain" description="N-acetyltransferase" evidence="3">
    <location>
        <begin position="1"/>
        <end position="149"/>
    </location>
</feature>
<evidence type="ECO:0000256" key="2">
    <source>
        <dbReference type="ARBA" id="ARBA00023315"/>
    </source>
</evidence>